<keyword evidence="5" id="KW-0804">Transcription</keyword>
<evidence type="ECO:0000256" key="5">
    <source>
        <dbReference type="ARBA" id="ARBA00023163"/>
    </source>
</evidence>
<dbReference type="GO" id="GO:0000118">
    <property type="term" value="C:histone deacetylase complex"/>
    <property type="evidence" value="ECO:0007669"/>
    <property type="project" value="TreeGrafter"/>
</dbReference>
<dbReference type="PROSITE" id="PS51184">
    <property type="entry name" value="JMJC"/>
    <property type="match status" value="1"/>
</dbReference>
<dbReference type="SMART" id="SM00558">
    <property type="entry name" value="JmjC"/>
    <property type="match status" value="1"/>
</dbReference>
<accession>A0AAV7EKM8</accession>
<feature type="domain" description="JmjC" evidence="10">
    <location>
        <begin position="708"/>
        <end position="1197"/>
    </location>
</feature>
<evidence type="ECO:0000256" key="2">
    <source>
        <dbReference type="ARBA" id="ARBA00006801"/>
    </source>
</evidence>
<feature type="region of interest" description="Disordered" evidence="8">
    <location>
        <begin position="1"/>
        <end position="80"/>
    </location>
</feature>
<proteinExistence type="inferred from homology"/>
<dbReference type="GO" id="GO:0000785">
    <property type="term" value="C:chromatin"/>
    <property type="evidence" value="ECO:0007669"/>
    <property type="project" value="TreeGrafter"/>
</dbReference>
<dbReference type="GO" id="GO:0008270">
    <property type="term" value="F:zinc ion binding"/>
    <property type="evidence" value="ECO:0007669"/>
    <property type="project" value="UniProtKB-KW"/>
</dbReference>
<evidence type="ECO:0000256" key="4">
    <source>
        <dbReference type="ARBA" id="ARBA00023015"/>
    </source>
</evidence>
<evidence type="ECO:0000256" key="3">
    <source>
        <dbReference type="ARBA" id="ARBA00022723"/>
    </source>
</evidence>
<keyword evidence="3" id="KW-0479">Metal-binding</keyword>
<evidence type="ECO:0000256" key="6">
    <source>
        <dbReference type="ARBA" id="ARBA00023242"/>
    </source>
</evidence>
<dbReference type="Proteomes" id="UP000825729">
    <property type="component" value="Unassembled WGS sequence"/>
</dbReference>
<gene>
    <name evidence="11" type="ORF">H6P81_014374</name>
</gene>
<name>A0AAV7EKM8_ARIFI</name>
<protein>
    <recommendedName>
        <fullName evidence="13">Lysine-specific demethylase JMJ25-like</fullName>
    </recommendedName>
</protein>
<feature type="compositionally biased region" description="Low complexity" evidence="8">
    <location>
        <begin position="1"/>
        <end position="14"/>
    </location>
</feature>
<evidence type="ECO:0000259" key="10">
    <source>
        <dbReference type="PROSITE" id="PS51184"/>
    </source>
</evidence>
<dbReference type="Pfam" id="PF02373">
    <property type="entry name" value="JmjC"/>
    <property type="match status" value="1"/>
</dbReference>
<dbReference type="EMBL" id="JAINDJ010000005">
    <property type="protein sequence ID" value="KAG9448246.1"/>
    <property type="molecule type" value="Genomic_DNA"/>
</dbReference>
<dbReference type="InterPro" id="IPR018866">
    <property type="entry name" value="Znf-4CXXC_R1"/>
</dbReference>
<comment type="caution">
    <text evidence="11">The sequence shown here is derived from an EMBL/GenBank/DDBJ whole genome shotgun (WGS) entry which is preliminary data.</text>
</comment>
<dbReference type="GO" id="GO:0031490">
    <property type="term" value="F:chromatin DNA binding"/>
    <property type="evidence" value="ECO:0007669"/>
    <property type="project" value="TreeGrafter"/>
</dbReference>
<organism evidence="11 12">
    <name type="scientific">Aristolochia fimbriata</name>
    <name type="common">White veined hardy Dutchman's pipe vine</name>
    <dbReference type="NCBI Taxonomy" id="158543"/>
    <lineage>
        <taxon>Eukaryota</taxon>
        <taxon>Viridiplantae</taxon>
        <taxon>Streptophyta</taxon>
        <taxon>Embryophyta</taxon>
        <taxon>Tracheophyta</taxon>
        <taxon>Spermatophyta</taxon>
        <taxon>Magnoliopsida</taxon>
        <taxon>Magnoliidae</taxon>
        <taxon>Piperales</taxon>
        <taxon>Aristolochiaceae</taxon>
        <taxon>Aristolochia</taxon>
    </lineage>
</organism>
<keyword evidence="7" id="KW-0862">Zinc</keyword>
<feature type="compositionally biased region" description="Polar residues" evidence="8">
    <location>
        <begin position="163"/>
        <end position="180"/>
    </location>
</feature>
<dbReference type="PROSITE" id="PS50089">
    <property type="entry name" value="ZF_RING_2"/>
    <property type="match status" value="1"/>
</dbReference>
<evidence type="ECO:0000256" key="7">
    <source>
        <dbReference type="PROSITE-ProRule" id="PRU00175"/>
    </source>
</evidence>
<dbReference type="Gene3D" id="2.60.120.650">
    <property type="entry name" value="Cupin"/>
    <property type="match status" value="2"/>
</dbReference>
<evidence type="ECO:0008006" key="13">
    <source>
        <dbReference type="Google" id="ProtNLM"/>
    </source>
</evidence>
<keyword evidence="6" id="KW-0539">Nucleus</keyword>
<evidence type="ECO:0000313" key="12">
    <source>
        <dbReference type="Proteomes" id="UP000825729"/>
    </source>
</evidence>
<reference evidence="11 12" key="1">
    <citation type="submission" date="2021-07" db="EMBL/GenBank/DDBJ databases">
        <title>The Aristolochia fimbriata genome: insights into angiosperm evolution, floral development and chemical biosynthesis.</title>
        <authorList>
            <person name="Jiao Y."/>
        </authorList>
    </citation>
    <scope>NUCLEOTIDE SEQUENCE [LARGE SCALE GENOMIC DNA]</scope>
    <source>
        <strain evidence="11">IBCAS-2021</strain>
        <tissue evidence="11">Leaf</tissue>
    </source>
</reference>
<dbReference type="GO" id="GO:0003712">
    <property type="term" value="F:transcription coregulator activity"/>
    <property type="evidence" value="ECO:0007669"/>
    <property type="project" value="TreeGrafter"/>
</dbReference>
<dbReference type="InterPro" id="IPR001841">
    <property type="entry name" value="Znf_RING"/>
</dbReference>
<dbReference type="InterPro" id="IPR045109">
    <property type="entry name" value="LSDs-like"/>
</dbReference>
<dbReference type="GO" id="GO:0032454">
    <property type="term" value="F:histone H3K9 demethylase activity"/>
    <property type="evidence" value="ECO:0007669"/>
    <property type="project" value="InterPro"/>
</dbReference>
<dbReference type="Pfam" id="PF10497">
    <property type="entry name" value="zf-4CXXC_R1"/>
    <property type="match status" value="1"/>
</dbReference>
<dbReference type="PANTHER" id="PTHR12549">
    <property type="entry name" value="JMJC DOMAIN-CONTAINING HISTONE DEMETHYLATION PROTEIN"/>
    <property type="match status" value="1"/>
</dbReference>
<feature type="region of interest" description="Disordered" evidence="8">
    <location>
        <begin position="138"/>
        <end position="274"/>
    </location>
</feature>
<keyword evidence="4" id="KW-0805">Transcription regulation</keyword>
<dbReference type="AlphaFoldDB" id="A0AAV7EKM8"/>
<dbReference type="PANTHER" id="PTHR12549:SF38">
    <property type="entry name" value="JMJC DOMAIN-CONTAINING HISTONE DEMETHYLASE 2, ISOFORM A"/>
    <property type="match status" value="1"/>
</dbReference>
<evidence type="ECO:0000256" key="1">
    <source>
        <dbReference type="ARBA" id="ARBA00004123"/>
    </source>
</evidence>
<comment type="similarity">
    <text evidence="2">Belongs to the JARID1 histone demethylase family.</text>
</comment>
<comment type="subcellular location">
    <subcellularLocation>
        <location evidence="1">Nucleus</location>
    </subcellularLocation>
</comment>
<evidence type="ECO:0000259" key="9">
    <source>
        <dbReference type="PROSITE" id="PS50089"/>
    </source>
</evidence>
<evidence type="ECO:0000313" key="11">
    <source>
        <dbReference type="EMBL" id="KAG9448246.1"/>
    </source>
</evidence>
<dbReference type="GO" id="GO:0006357">
    <property type="term" value="P:regulation of transcription by RNA polymerase II"/>
    <property type="evidence" value="ECO:0007669"/>
    <property type="project" value="TreeGrafter"/>
</dbReference>
<dbReference type="SUPFAM" id="SSF51197">
    <property type="entry name" value="Clavaminate synthase-like"/>
    <property type="match status" value="1"/>
</dbReference>
<keyword evidence="7" id="KW-0863">Zinc-finger</keyword>
<dbReference type="InterPro" id="IPR003347">
    <property type="entry name" value="JmjC_dom"/>
</dbReference>
<keyword evidence="12" id="KW-1185">Reference proteome</keyword>
<sequence length="1242" mass="139344">MDSPRGPGGRSKSSWKNLSQKRGVLNNDKIRGRSKPNVDLLGAKGSNRKRRKDAEEDQVGQGRNAKAGRNGALASVNGENKSIVDVGETIETAHLKEKVVLEDKTCAKSLCKLERRGSAADEMKEIVEERIKIKEKKTNIGEDVRGSSESNGSSIRRIDVSDTDLNAENGSKITDTNCTGHSGEGSKYKQRKLKRDKMLLITEPLSSDGKRKKKLLSIPTNGNKKHKSLQASKDAELTCSSGEGEEGSEEQLKDSGARNKRHINGNESVKVSKTRKGVRIQTSLMCHQCQRNDKGGVVFCSSCQRKRYCFPCISNWYPERTREEIEAACPVCRGNCNCKACLRNFIPVDRLGDHYKKPDAEIELERLLYLLDKVLPLLKQIYAEQSAEIDVEARIQGVQSSEVEVTRNMLAKGERIYCDKCYTSIVDFRRSCASCSYDLCLSCCRELREGNQCEGNEAQSAAQQPEGKRFGWERQVVPATCAGVTAASVSVHEWRANENGSISCPPKEQGGCGEQILELQRHFKRNWVAKLIQNAEKLIADCSFATNKRSKICSRCPPDLYTEDDKCSSNLRRAAFRENSCDNFLYCPNALELGEDAIEHFQSHWVKGEPVIVKNVMEKTSGLSWEPMVMWRAFRETGSRKTVMQESRAVRAIDCLDWCEVEINIHQFFKGYLQGRMHKTGWPEMLKLKDWPSSSSFEERLPRHGSEFIAALPFNDYTHPRSGLLNLASKLPDNCAKPDLGPKTYIAYGYCEELGRGDSVTKLHCDMSDAVNVLTHSSEVNFADWQHEKIRNMQKKHENEDLIELYGGENEAFKDKGNMGKEGAELAKTADHVDSCIEFHDEKHVENGKPNLLEKSNLNPELCDNNVNKLKELTLPISENVIGRNDLNEVDKHMVRADDLFAREAADALCLLAAKNLQDNDCLESNNLQKGDIQDQKAKLEVNMVSGMDKLVEKQSGCELRKYARIGQGRKRSDGKVSADNEFSSSSQGKLLASKAVSATSGCLSNSIDADPVTADANSCKIEAVCDSLSCSDGTAHDRLDEKIDRGDCPLLRNDFAVPGAMEPEGVKEAFDRNGDLRPIYGGAVWDIFRREDVPRLTEYLKRHWREFRHISSLPISSVVHPIHDQTFYLSERHKKQLKEEFNVEPWTFEQYLGEAVFIPAGCPHQVRNRKSCIKVALDFVSPDNVQECVRLTEEFRVLPKTHRAKEDKLEVKKMALYGASAAIREASDLISKLSTKTEKAK</sequence>
<evidence type="ECO:0000256" key="8">
    <source>
        <dbReference type="SAM" id="MobiDB-lite"/>
    </source>
</evidence>
<feature type="domain" description="RING-type" evidence="9">
    <location>
        <begin position="286"/>
        <end position="333"/>
    </location>
</feature>